<protein>
    <submittedName>
        <fullName evidence="2">Uncharacterized protein</fullName>
    </submittedName>
</protein>
<accession>A0A812QM69</accession>
<evidence type="ECO:0000313" key="3">
    <source>
        <dbReference type="Proteomes" id="UP000649617"/>
    </source>
</evidence>
<gene>
    <name evidence="2" type="ORF">SPIL2461_LOCUS9687</name>
</gene>
<name>A0A812QM69_SYMPI</name>
<evidence type="ECO:0000313" key="2">
    <source>
        <dbReference type="EMBL" id="CAE7394069.1"/>
    </source>
</evidence>
<evidence type="ECO:0000256" key="1">
    <source>
        <dbReference type="SAM" id="MobiDB-lite"/>
    </source>
</evidence>
<keyword evidence="3" id="KW-1185">Reference proteome</keyword>
<sequence>MDGDVGGADGESSAPAEPRVHGEGQIERSSDEHLRNMLGFHAWAHLTSAAGPEDFFSLTPSQALPVNTESLMLPLQNAVISGHREASRKLPLSLCTVGHKKLARTDSEIVSHNFCSDRHPLKVAWHGEFFANATGAEGEEPPQRS</sequence>
<proteinExistence type="predicted"/>
<dbReference type="EMBL" id="CAJNIZ010017125">
    <property type="protein sequence ID" value="CAE7394069.1"/>
    <property type="molecule type" value="Genomic_DNA"/>
</dbReference>
<dbReference type="Proteomes" id="UP000649617">
    <property type="component" value="Unassembled WGS sequence"/>
</dbReference>
<organism evidence="2 3">
    <name type="scientific">Symbiodinium pilosum</name>
    <name type="common">Dinoflagellate</name>
    <dbReference type="NCBI Taxonomy" id="2952"/>
    <lineage>
        <taxon>Eukaryota</taxon>
        <taxon>Sar</taxon>
        <taxon>Alveolata</taxon>
        <taxon>Dinophyceae</taxon>
        <taxon>Suessiales</taxon>
        <taxon>Symbiodiniaceae</taxon>
        <taxon>Symbiodinium</taxon>
    </lineage>
</organism>
<dbReference type="AlphaFoldDB" id="A0A812QM69"/>
<reference evidence="2" key="1">
    <citation type="submission" date="2021-02" db="EMBL/GenBank/DDBJ databases">
        <authorList>
            <person name="Dougan E. K."/>
            <person name="Rhodes N."/>
            <person name="Thang M."/>
            <person name="Chan C."/>
        </authorList>
    </citation>
    <scope>NUCLEOTIDE SEQUENCE</scope>
</reference>
<feature type="compositionally biased region" description="Basic and acidic residues" evidence="1">
    <location>
        <begin position="18"/>
        <end position="30"/>
    </location>
</feature>
<feature type="region of interest" description="Disordered" evidence="1">
    <location>
        <begin position="1"/>
        <end position="30"/>
    </location>
</feature>
<comment type="caution">
    <text evidence="2">The sequence shown here is derived from an EMBL/GenBank/DDBJ whole genome shotgun (WGS) entry which is preliminary data.</text>
</comment>